<evidence type="ECO:0000259" key="4">
    <source>
        <dbReference type="Pfam" id="PF08241"/>
    </source>
</evidence>
<dbReference type="PANTHER" id="PTHR13090:SF1">
    <property type="entry name" value="ARGININE-HYDROXYLASE NDUFAF5, MITOCHONDRIAL"/>
    <property type="match status" value="1"/>
</dbReference>
<organism evidence="5 6">
    <name type="scientific">Nannochloropsis salina CCMP1776</name>
    <dbReference type="NCBI Taxonomy" id="1027361"/>
    <lineage>
        <taxon>Eukaryota</taxon>
        <taxon>Sar</taxon>
        <taxon>Stramenopiles</taxon>
        <taxon>Ochrophyta</taxon>
        <taxon>Eustigmatophyceae</taxon>
        <taxon>Eustigmatales</taxon>
        <taxon>Monodopsidaceae</taxon>
        <taxon>Microchloropsis</taxon>
        <taxon>Microchloropsis salina</taxon>
    </lineage>
</organism>
<dbReference type="Proteomes" id="UP000355283">
    <property type="component" value="Unassembled WGS sequence"/>
</dbReference>
<dbReference type="AlphaFoldDB" id="A0A4D9D585"/>
<keyword evidence="1" id="KW-0489">Methyltransferase</keyword>
<dbReference type="PANTHER" id="PTHR13090">
    <property type="entry name" value="ARGININE-HYDROXYLASE NDUFAF5, MITOCHONDRIAL"/>
    <property type="match status" value="1"/>
</dbReference>
<feature type="region of interest" description="Disordered" evidence="3">
    <location>
        <begin position="328"/>
        <end position="360"/>
    </location>
</feature>
<proteinExistence type="predicted"/>
<gene>
    <name evidence="5" type="ORF">NSK_004080</name>
</gene>
<protein>
    <recommendedName>
        <fullName evidence="4">Methyltransferase type 11 domain-containing protein</fullName>
    </recommendedName>
</protein>
<dbReference type="GO" id="GO:0005739">
    <property type="term" value="C:mitochondrion"/>
    <property type="evidence" value="ECO:0007669"/>
    <property type="project" value="TreeGrafter"/>
</dbReference>
<dbReference type="Pfam" id="PF08241">
    <property type="entry name" value="Methyltransf_11"/>
    <property type="match status" value="1"/>
</dbReference>
<dbReference type="InterPro" id="IPR013216">
    <property type="entry name" value="Methyltransf_11"/>
</dbReference>
<dbReference type="InterPro" id="IPR050602">
    <property type="entry name" value="Malonyl-ACP_OMT"/>
</dbReference>
<dbReference type="GO" id="GO:0032981">
    <property type="term" value="P:mitochondrial respiratory chain complex I assembly"/>
    <property type="evidence" value="ECO:0007669"/>
    <property type="project" value="TreeGrafter"/>
</dbReference>
<dbReference type="GO" id="GO:0008757">
    <property type="term" value="F:S-adenosylmethionine-dependent methyltransferase activity"/>
    <property type="evidence" value="ECO:0007669"/>
    <property type="project" value="InterPro"/>
</dbReference>
<reference evidence="5 6" key="1">
    <citation type="submission" date="2019-01" db="EMBL/GenBank/DDBJ databases">
        <title>Nuclear Genome Assembly of the Microalgal Biofuel strain Nannochloropsis salina CCMP1776.</title>
        <authorList>
            <person name="Hovde B."/>
        </authorList>
    </citation>
    <scope>NUCLEOTIDE SEQUENCE [LARGE SCALE GENOMIC DNA]</scope>
    <source>
        <strain evidence="5 6">CCMP1776</strain>
    </source>
</reference>
<accession>A0A4D9D585</accession>
<evidence type="ECO:0000313" key="5">
    <source>
        <dbReference type="EMBL" id="TFJ84615.1"/>
    </source>
</evidence>
<dbReference type="OrthoDB" id="16816at2759"/>
<name>A0A4D9D585_9STRA</name>
<keyword evidence="2" id="KW-0808">Transferase</keyword>
<dbReference type="InterPro" id="IPR029063">
    <property type="entry name" value="SAM-dependent_MTases_sf"/>
</dbReference>
<dbReference type="Gene3D" id="3.40.50.150">
    <property type="entry name" value="Vaccinia Virus protein VP39"/>
    <property type="match status" value="1"/>
</dbReference>
<sequence length="360" mass="38575">MTMVPGSAVATAKSMYMLAARGRISTQFSIVASPLSSMPSLTIFDRVGKKRQRARAATKLDWAEYEYLRAEVAKRLVDRLEDIMRDFPQALELGAYGPHIAQEVNAVKGLNGKGGAGGIETLVRCGLTEEGLLPASMTSKSVTQEGNAKILNLLGDEEHLPFSPASFDLIVSNLSLHWINDLPGAMTQARDVLKPDGVFLASMFGGNTLKELRVAFQLAEQEREGGISPHISPSAHVADCGSLLQAAGFALPTVDVDTITVSYPDALVLMEHLQGMGESSAILTRRPYVSRETFLAAAAIYQDLYAEADGSVPATFQVVYMIGWAPHDSQPRPKKRGSGRVSMKTLQKGASDGNGGGPAR</sequence>
<dbReference type="SUPFAM" id="SSF53335">
    <property type="entry name" value="S-adenosyl-L-methionine-dependent methyltransferases"/>
    <property type="match status" value="1"/>
</dbReference>
<dbReference type="GO" id="GO:0032259">
    <property type="term" value="P:methylation"/>
    <property type="evidence" value="ECO:0007669"/>
    <property type="project" value="UniProtKB-KW"/>
</dbReference>
<feature type="domain" description="Methyltransferase type 11" evidence="4">
    <location>
        <begin position="150"/>
        <end position="200"/>
    </location>
</feature>
<evidence type="ECO:0000313" key="6">
    <source>
        <dbReference type="Proteomes" id="UP000355283"/>
    </source>
</evidence>
<evidence type="ECO:0000256" key="3">
    <source>
        <dbReference type="SAM" id="MobiDB-lite"/>
    </source>
</evidence>
<evidence type="ECO:0000256" key="2">
    <source>
        <dbReference type="ARBA" id="ARBA00022679"/>
    </source>
</evidence>
<comment type="caution">
    <text evidence="5">The sequence shown here is derived from an EMBL/GenBank/DDBJ whole genome shotgun (WGS) entry which is preliminary data.</text>
</comment>
<keyword evidence="6" id="KW-1185">Reference proteome</keyword>
<dbReference type="CDD" id="cd02440">
    <property type="entry name" value="AdoMet_MTases"/>
    <property type="match status" value="1"/>
</dbReference>
<evidence type="ECO:0000256" key="1">
    <source>
        <dbReference type="ARBA" id="ARBA00022603"/>
    </source>
</evidence>
<dbReference type="EMBL" id="SDOX01000018">
    <property type="protein sequence ID" value="TFJ84615.1"/>
    <property type="molecule type" value="Genomic_DNA"/>
</dbReference>